<evidence type="ECO:0000313" key="5">
    <source>
        <dbReference type="EMBL" id="NIG20273.1"/>
    </source>
</evidence>
<dbReference type="InterPro" id="IPR000086">
    <property type="entry name" value="NUDIX_hydrolase_dom"/>
</dbReference>
<dbReference type="Pfam" id="PF00293">
    <property type="entry name" value="NUDIX"/>
    <property type="match status" value="1"/>
</dbReference>
<comment type="cofactor">
    <cofactor evidence="1">
        <name>Mg(2+)</name>
        <dbReference type="ChEBI" id="CHEBI:18420"/>
    </cofactor>
</comment>
<dbReference type="InterPro" id="IPR015797">
    <property type="entry name" value="NUDIX_hydrolase-like_dom_sf"/>
</dbReference>
<dbReference type="Gene3D" id="3.90.79.10">
    <property type="entry name" value="Nucleoside Triphosphate Pyrophosphohydrolase"/>
    <property type="match status" value="1"/>
</dbReference>
<evidence type="ECO:0000256" key="1">
    <source>
        <dbReference type="ARBA" id="ARBA00001946"/>
    </source>
</evidence>
<gene>
    <name evidence="5" type="ORF">F3J37_16470</name>
</gene>
<dbReference type="Proteomes" id="UP001515780">
    <property type="component" value="Unassembled WGS sequence"/>
</dbReference>
<dbReference type="GO" id="GO:0016787">
    <property type="term" value="F:hydrolase activity"/>
    <property type="evidence" value="ECO:0007669"/>
    <property type="project" value="UniProtKB-KW"/>
</dbReference>
<dbReference type="CDD" id="cd04677">
    <property type="entry name" value="NUDIX_Hydrolase"/>
    <property type="match status" value="1"/>
</dbReference>
<comment type="caution">
    <text evidence="5">The sequence shown here is derived from an EMBL/GenBank/DDBJ whole genome shotgun (WGS) entry which is preliminary data.</text>
</comment>
<proteinExistence type="inferred from homology"/>
<dbReference type="PRINTS" id="PR00502">
    <property type="entry name" value="NUDIXFAMILY"/>
</dbReference>
<protein>
    <submittedName>
        <fullName evidence="5">NUDIX hydrolase</fullName>
    </submittedName>
</protein>
<keyword evidence="6" id="KW-1185">Reference proteome</keyword>
<comment type="similarity">
    <text evidence="3">Belongs to the Nudix hydrolase family.</text>
</comment>
<feature type="domain" description="Nudix hydrolase" evidence="4">
    <location>
        <begin position="16"/>
        <end position="145"/>
    </location>
</feature>
<reference evidence="5 6" key="1">
    <citation type="journal article" date="2019" name="bioRxiv">
        <title>Bacteria contribute to plant secondary compound degradation in a generalist herbivore system.</title>
        <authorList>
            <person name="Francoeur C.B."/>
            <person name="Khadempour L."/>
            <person name="Moreira-Soto R.D."/>
            <person name="Gotting K."/>
            <person name="Book A.J."/>
            <person name="Pinto-Tomas A.A."/>
            <person name="Keefover-Ring K."/>
            <person name="Currie C.R."/>
        </authorList>
    </citation>
    <scope>NUCLEOTIDE SEQUENCE [LARGE SCALE GENOMIC DNA]</scope>
    <source>
        <strain evidence="5">Al-1710</strain>
    </source>
</reference>
<evidence type="ECO:0000313" key="6">
    <source>
        <dbReference type="Proteomes" id="UP001515780"/>
    </source>
</evidence>
<dbReference type="PANTHER" id="PTHR43046">
    <property type="entry name" value="GDP-MANNOSE MANNOSYL HYDROLASE"/>
    <property type="match status" value="1"/>
</dbReference>
<organism evidence="5 6">
    <name type="scientific">Candidatus Pantoea communis</name>
    <dbReference type="NCBI Taxonomy" id="2608354"/>
    <lineage>
        <taxon>Bacteria</taxon>
        <taxon>Pseudomonadati</taxon>
        <taxon>Pseudomonadota</taxon>
        <taxon>Gammaproteobacteria</taxon>
        <taxon>Enterobacterales</taxon>
        <taxon>Erwiniaceae</taxon>
        <taxon>Pantoea</taxon>
    </lineage>
</organism>
<dbReference type="PROSITE" id="PS51462">
    <property type="entry name" value="NUDIX"/>
    <property type="match status" value="1"/>
</dbReference>
<dbReference type="InterPro" id="IPR020476">
    <property type="entry name" value="Nudix_hydrolase"/>
</dbReference>
<dbReference type="PROSITE" id="PS00893">
    <property type="entry name" value="NUDIX_BOX"/>
    <property type="match status" value="1"/>
</dbReference>
<dbReference type="RefSeq" id="WP_034829924.1">
    <property type="nucleotide sequence ID" value="NZ_VWXC01000012.1"/>
</dbReference>
<accession>A0ABX0RRN1</accession>
<evidence type="ECO:0000259" key="4">
    <source>
        <dbReference type="PROSITE" id="PS51462"/>
    </source>
</evidence>
<evidence type="ECO:0000256" key="3">
    <source>
        <dbReference type="RuleBase" id="RU003476"/>
    </source>
</evidence>
<evidence type="ECO:0000256" key="2">
    <source>
        <dbReference type="ARBA" id="ARBA00022801"/>
    </source>
</evidence>
<dbReference type="PANTHER" id="PTHR43046:SF2">
    <property type="entry name" value="8-OXO-DGTP DIPHOSPHATASE-RELATED"/>
    <property type="match status" value="1"/>
</dbReference>
<dbReference type="InterPro" id="IPR020084">
    <property type="entry name" value="NUDIX_hydrolase_CS"/>
</dbReference>
<keyword evidence="2 3" id="KW-0378">Hydrolase</keyword>
<dbReference type="SUPFAM" id="SSF55811">
    <property type="entry name" value="Nudix"/>
    <property type="match status" value="1"/>
</dbReference>
<dbReference type="EMBL" id="VWXC01000012">
    <property type="protein sequence ID" value="NIG20273.1"/>
    <property type="molecule type" value="Genomic_DNA"/>
</dbReference>
<sequence length="147" mass="16939">MSYVSEMRTLVGHRMLLLAGANVIILDDKQRILLQQRLDGSWGLPGGLMEPGESLEQTAVREVKEETNIDIDELHFLKVFSGKEFTFTLNNKDEINVVTALYWSKKWHGNLINDKSEGLSLAFFTTDDMPDNMSEEYQLYLRYFVSK</sequence>
<name>A0ABX0RRN1_9GAMM</name>